<dbReference type="GO" id="GO:0005829">
    <property type="term" value="C:cytosol"/>
    <property type="evidence" value="ECO:0007669"/>
    <property type="project" value="TreeGrafter"/>
</dbReference>
<dbReference type="InterPro" id="IPR010102">
    <property type="entry name" value="Succ_semiAld_DH"/>
</dbReference>
<dbReference type="InterPro" id="IPR016161">
    <property type="entry name" value="Ald_DH/histidinol_DH"/>
</dbReference>
<proteinExistence type="inferred from homology"/>
<feature type="domain" description="Aldehyde dehydrogenase" evidence="8">
    <location>
        <begin position="25"/>
        <end position="484"/>
    </location>
</feature>
<dbReference type="Gene3D" id="3.40.309.10">
    <property type="entry name" value="Aldehyde Dehydrogenase, Chain A, domain 2"/>
    <property type="match status" value="1"/>
</dbReference>
<dbReference type="UniPathway" id="UPA00733"/>
<comment type="pathway">
    <text evidence="2 7">Amino-acid degradation; 4-aminobutanoate degradation.</text>
</comment>
<dbReference type="FunFam" id="3.40.309.10:FF:000004">
    <property type="entry name" value="Succinate-semialdehyde dehydrogenase I"/>
    <property type="match status" value="1"/>
</dbReference>
<evidence type="ECO:0000256" key="5">
    <source>
        <dbReference type="PROSITE-ProRule" id="PRU10007"/>
    </source>
</evidence>
<evidence type="ECO:0000256" key="3">
    <source>
        <dbReference type="ARBA" id="ARBA00009986"/>
    </source>
</evidence>
<sequence length="493" mass="52829">MAIFRDLDLRKPELLRDRAFIAGSWVETPSANRITVSDPFDGSAIADLPSLGLDAVRLAIDIADETRRVWAARPARERAVVLKRWYDLIVDNSDDLAVILTREQGKPLSEAKGEILANANYIEWFAEEVKRADGDIIAAPVSSQRLMVLKQPVGTCAAITPWNFPNGMITRKAGAAFAAGCSMVLKPASQTPLSALALAFLAQQAGIPDGLFSVVTGPAKAIGEEFCSNPKIAKISFTGSTEVGRWLMERGAAQIKRLSLELGGNAPFIVFDDADVDVAVEGAIASKFRNAGQTCVCANRLYVQEGILPEFSSALSKRVAQLKLGNGSDLETSQGPLIDQKAVAKIEEHIDDAVSKGAIIIVGGRRSELGGNFFEPTVMMGVTQEMKVAKEETFAPLAPLITFRTESDVIAMANDTEYGLASYFFTRDYARIWRVAEALEAGMVGVNTGLIGSEAAPFGGVKQSGLGREGSKYGINEYLEIKYVCVAGIGSAA</sequence>
<evidence type="ECO:0000313" key="9">
    <source>
        <dbReference type="Proteomes" id="UP000050640"/>
    </source>
</evidence>
<evidence type="ECO:0000256" key="2">
    <source>
        <dbReference type="ARBA" id="ARBA00005176"/>
    </source>
</evidence>
<dbReference type="Pfam" id="PF00171">
    <property type="entry name" value="Aldedh"/>
    <property type="match status" value="1"/>
</dbReference>
<dbReference type="Gene3D" id="3.40.605.10">
    <property type="entry name" value="Aldehyde Dehydrogenase, Chain A, domain 1"/>
    <property type="match status" value="1"/>
</dbReference>
<dbReference type="InterPro" id="IPR016160">
    <property type="entry name" value="Ald_DH_CS_CYS"/>
</dbReference>
<dbReference type="PROSITE" id="PS00070">
    <property type="entry name" value="ALDEHYDE_DEHYDR_CYS"/>
    <property type="match status" value="1"/>
</dbReference>
<dbReference type="GO" id="GO:0005739">
    <property type="term" value="C:mitochondrion"/>
    <property type="evidence" value="ECO:0007669"/>
    <property type="project" value="UniProtKB-SubCell"/>
</dbReference>
<comment type="subunit">
    <text evidence="7">Homotetramer.</text>
</comment>
<dbReference type="WBParaSite" id="EEL_0000152001-mRNA-1">
    <property type="protein sequence ID" value="EEL_0000152001-mRNA-1"/>
    <property type="gene ID" value="EEL_0000152001"/>
</dbReference>
<dbReference type="FunFam" id="3.40.605.10:FF:000005">
    <property type="entry name" value="Succinate-semialdehyde dehydrogenase I"/>
    <property type="match status" value="1"/>
</dbReference>
<evidence type="ECO:0000313" key="10">
    <source>
        <dbReference type="WBParaSite" id="EEL_0000152001-mRNA-1"/>
    </source>
</evidence>
<dbReference type="FunFam" id="3.40.605.10:FF:000026">
    <property type="entry name" value="Aldehyde dehydrogenase, putative"/>
    <property type="match status" value="1"/>
</dbReference>
<dbReference type="NCBIfam" id="TIGR01780">
    <property type="entry name" value="SSADH"/>
    <property type="match status" value="1"/>
</dbReference>
<keyword evidence="7" id="KW-0520">NAD</keyword>
<evidence type="ECO:0000256" key="4">
    <source>
        <dbReference type="ARBA" id="ARBA00023002"/>
    </source>
</evidence>
<dbReference type="PANTHER" id="PTHR43353:SF5">
    <property type="entry name" value="SUCCINATE-SEMIALDEHYDE DEHYDROGENASE, MITOCHONDRIAL"/>
    <property type="match status" value="1"/>
</dbReference>
<dbReference type="Proteomes" id="UP000050640">
    <property type="component" value="Unplaced"/>
</dbReference>
<evidence type="ECO:0000256" key="1">
    <source>
        <dbReference type="ARBA" id="ARBA00003743"/>
    </source>
</evidence>
<comment type="catalytic activity">
    <reaction evidence="7">
        <text>succinate semialdehyde + NAD(+) + H2O = succinate + NADH + 2 H(+)</text>
        <dbReference type="Rhea" id="RHEA:13217"/>
        <dbReference type="ChEBI" id="CHEBI:15377"/>
        <dbReference type="ChEBI" id="CHEBI:15378"/>
        <dbReference type="ChEBI" id="CHEBI:30031"/>
        <dbReference type="ChEBI" id="CHEBI:57540"/>
        <dbReference type="ChEBI" id="CHEBI:57706"/>
        <dbReference type="ChEBI" id="CHEBI:57945"/>
        <dbReference type="EC" id="1.2.1.24"/>
    </reaction>
</comment>
<dbReference type="GO" id="GO:0004777">
    <property type="term" value="F:succinate-semialdehyde dehydrogenase (NAD+) activity"/>
    <property type="evidence" value="ECO:0007669"/>
    <property type="project" value="UniProtKB-UniRule"/>
</dbReference>
<reference evidence="10" key="1">
    <citation type="submission" date="2017-02" db="UniProtKB">
        <authorList>
            <consortium name="WormBaseParasite"/>
        </authorList>
    </citation>
    <scope>IDENTIFICATION</scope>
</reference>
<dbReference type="PROSITE" id="PS00687">
    <property type="entry name" value="ALDEHYDE_DEHYDR_GLU"/>
    <property type="match status" value="1"/>
</dbReference>
<dbReference type="EC" id="1.2.1.24" evidence="7"/>
<dbReference type="InterPro" id="IPR050740">
    <property type="entry name" value="Aldehyde_DH_Superfamily"/>
</dbReference>
<comment type="function">
    <text evidence="1">Catalyzes one step in the degradation of the inhibitory neurotransmitter gamma-aminobutyric acid (GABA).</text>
</comment>
<dbReference type="InterPro" id="IPR016163">
    <property type="entry name" value="Ald_DH_C"/>
</dbReference>
<evidence type="ECO:0000256" key="6">
    <source>
        <dbReference type="RuleBase" id="RU003345"/>
    </source>
</evidence>
<keyword evidence="4 6" id="KW-0560">Oxidoreductase</keyword>
<evidence type="ECO:0000256" key="7">
    <source>
        <dbReference type="RuleBase" id="RU365091"/>
    </source>
</evidence>
<dbReference type="CDD" id="cd07103">
    <property type="entry name" value="ALDH_F5_SSADH_GabD"/>
    <property type="match status" value="1"/>
</dbReference>
<comment type="subcellular location">
    <subcellularLocation>
        <location evidence="7">Mitochondrion</location>
    </subcellularLocation>
</comment>
<dbReference type="STRING" id="1147741.A0A0R3RJ62"/>
<keyword evidence="7" id="KW-0496">Mitochondrion</keyword>
<evidence type="ECO:0000259" key="8">
    <source>
        <dbReference type="Pfam" id="PF00171"/>
    </source>
</evidence>
<accession>A0A0R3RJ62</accession>
<organism evidence="9 10">
    <name type="scientific">Elaeophora elaphi</name>
    <dbReference type="NCBI Taxonomy" id="1147741"/>
    <lineage>
        <taxon>Eukaryota</taxon>
        <taxon>Metazoa</taxon>
        <taxon>Ecdysozoa</taxon>
        <taxon>Nematoda</taxon>
        <taxon>Chromadorea</taxon>
        <taxon>Rhabditida</taxon>
        <taxon>Spirurina</taxon>
        <taxon>Spiruromorpha</taxon>
        <taxon>Filarioidea</taxon>
        <taxon>Onchocercidae</taxon>
        <taxon>Elaeophora</taxon>
    </lineage>
</organism>
<feature type="active site" evidence="5">
    <location>
        <position position="261"/>
    </location>
</feature>
<name>A0A0R3RJ62_9BILA</name>
<dbReference type="PANTHER" id="PTHR43353">
    <property type="entry name" value="SUCCINATE-SEMIALDEHYDE DEHYDROGENASE, MITOCHONDRIAL"/>
    <property type="match status" value="1"/>
</dbReference>
<dbReference type="InterPro" id="IPR015590">
    <property type="entry name" value="Aldehyde_DH_dom"/>
</dbReference>
<dbReference type="InterPro" id="IPR016162">
    <property type="entry name" value="Ald_DH_N"/>
</dbReference>
<comment type="similarity">
    <text evidence="3 6">Belongs to the aldehyde dehydrogenase family.</text>
</comment>
<protein>
    <recommendedName>
        <fullName evidence="7">Succinate-semialdehyde dehydrogenase</fullName>
        <ecNumber evidence="7">1.2.1.24</ecNumber>
    </recommendedName>
</protein>
<dbReference type="SUPFAM" id="SSF53720">
    <property type="entry name" value="ALDH-like"/>
    <property type="match status" value="1"/>
</dbReference>
<keyword evidence="9" id="KW-1185">Reference proteome</keyword>
<dbReference type="AlphaFoldDB" id="A0A0R3RJ62"/>
<dbReference type="GO" id="GO:0009450">
    <property type="term" value="P:gamma-aminobutyric acid catabolic process"/>
    <property type="evidence" value="ECO:0007669"/>
    <property type="project" value="UniProtKB-UniRule"/>
</dbReference>
<dbReference type="InterPro" id="IPR029510">
    <property type="entry name" value="Ald_DH_CS_GLU"/>
</dbReference>